<protein>
    <recommendedName>
        <fullName evidence="9">LSM complex subunit LSM4</fullName>
    </recommendedName>
</protein>
<evidence type="ECO:0000256" key="3">
    <source>
        <dbReference type="ARBA" id="ARBA00022664"/>
    </source>
</evidence>
<dbReference type="FunFam" id="2.30.30.100:FF:000024">
    <property type="entry name" value="U6 snRNA-associated Sm-like protein LSm4"/>
    <property type="match status" value="1"/>
</dbReference>
<dbReference type="GO" id="GO:0003723">
    <property type="term" value="F:RNA binding"/>
    <property type="evidence" value="ECO:0007669"/>
    <property type="project" value="UniProtKB-KW"/>
</dbReference>
<dbReference type="GO" id="GO:0005681">
    <property type="term" value="C:spliceosomal complex"/>
    <property type="evidence" value="ECO:0007669"/>
    <property type="project" value="UniProtKB-UniRule"/>
</dbReference>
<dbReference type="OrthoDB" id="747253at2759"/>
<dbReference type="InterPro" id="IPR027141">
    <property type="entry name" value="LSm4/Sm_D1/D3"/>
</dbReference>
<comment type="subcellular location">
    <subcellularLocation>
        <location evidence="1 9">Nucleus</location>
    </subcellularLocation>
</comment>
<gene>
    <name evidence="9 12" type="primary">LSM4</name>
    <name evidence="12" type="ORF">EHS25_008116</name>
</gene>
<reference evidence="12 13" key="1">
    <citation type="submission" date="2018-11" db="EMBL/GenBank/DDBJ databases">
        <title>Genome sequence of Saitozyma podzolica DSM 27192.</title>
        <authorList>
            <person name="Aliyu H."/>
            <person name="Gorte O."/>
            <person name="Ochsenreither K."/>
        </authorList>
    </citation>
    <scope>NUCLEOTIDE SEQUENCE [LARGE SCALE GENOMIC DNA]</scope>
    <source>
        <strain evidence="12 13">DSM 27192</strain>
    </source>
</reference>
<comment type="subunit">
    <text evidence="9">LSm subunits form a heteromer with a doughnut shape.</text>
</comment>
<dbReference type="GO" id="GO:0000398">
    <property type="term" value="P:mRNA splicing, via spliceosome"/>
    <property type="evidence" value="ECO:0007669"/>
    <property type="project" value="InterPro"/>
</dbReference>
<dbReference type="GO" id="GO:0097525">
    <property type="term" value="C:spliceosomal snRNP complex"/>
    <property type="evidence" value="ECO:0007669"/>
    <property type="project" value="UniProtKB-ARBA"/>
</dbReference>
<keyword evidence="8 9" id="KW-0687">Ribonucleoprotein</keyword>
<organism evidence="12 13">
    <name type="scientific">Saitozyma podzolica</name>
    <dbReference type="NCBI Taxonomy" id="1890683"/>
    <lineage>
        <taxon>Eukaryota</taxon>
        <taxon>Fungi</taxon>
        <taxon>Dikarya</taxon>
        <taxon>Basidiomycota</taxon>
        <taxon>Agaricomycotina</taxon>
        <taxon>Tremellomycetes</taxon>
        <taxon>Tremellales</taxon>
        <taxon>Trimorphomycetaceae</taxon>
        <taxon>Saitozyma</taxon>
    </lineage>
</organism>
<dbReference type="Proteomes" id="UP000279259">
    <property type="component" value="Unassembled WGS sequence"/>
</dbReference>
<keyword evidence="7 9" id="KW-0539">Nucleus</keyword>
<evidence type="ECO:0000313" key="13">
    <source>
        <dbReference type="Proteomes" id="UP000279259"/>
    </source>
</evidence>
<keyword evidence="6 9" id="KW-0508">mRNA splicing</keyword>
<evidence type="ECO:0000256" key="10">
    <source>
        <dbReference type="SAM" id="MobiDB-lite"/>
    </source>
</evidence>
<dbReference type="InterPro" id="IPR047575">
    <property type="entry name" value="Sm"/>
</dbReference>
<evidence type="ECO:0000256" key="8">
    <source>
        <dbReference type="ARBA" id="ARBA00023274"/>
    </source>
</evidence>
<evidence type="ECO:0000256" key="6">
    <source>
        <dbReference type="ARBA" id="ARBA00023187"/>
    </source>
</evidence>
<evidence type="ECO:0000259" key="11">
    <source>
        <dbReference type="PROSITE" id="PS52002"/>
    </source>
</evidence>
<evidence type="ECO:0000256" key="1">
    <source>
        <dbReference type="ARBA" id="ARBA00004123"/>
    </source>
</evidence>
<keyword evidence="13" id="KW-1185">Reference proteome</keyword>
<evidence type="ECO:0000256" key="9">
    <source>
        <dbReference type="RuleBase" id="RU365049"/>
    </source>
</evidence>
<feature type="domain" description="Sm" evidence="11">
    <location>
        <begin position="2"/>
        <end position="75"/>
    </location>
</feature>
<dbReference type="AlphaFoldDB" id="A0A427YNN6"/>
<dbReference type="PANTHER" id="PTHR23338">
    <property type="entry name" value="SMALL NUCLEAR RIBONUCLEOPROTEIN SM"/>
    <property type="match status" value="1"/>
</dbReference>
<evidence type="ECO:0000313" key="12">
    <source>
        <dbReference type="EMBL" id="RSH92671.1"/>
    </source>
</evidence>
<comment type="function">
    <text evidence="9">Binds specifically to the 3'-terminal U-tract of U6 snRNA.</text>
</comment>
<comment type="similarity">
    <text evidence="2 9">Belongs to the snRNP Sm proteins family.</text>
</comment>
<dbReference type="SMART" id="SM00651">
    <property type="entry name" value="Sm"/>
    <property type="match status" value="1"/>
</dbReference>
<feature type="region of interest" description="Disordered" evidence="10">
    <location>
        <begin position="81"/>
        <end position="165"/>
    </location>
</feature>
<feature type="compositionally biased region" description="Gly residues" evidence="10">
    <location>
        <begin position="95"/>
        <end position="147"/>
    </location>
</feature>
<accession>A0A427YNN6</accession>
<dbReference type="Gene3D" id="2.30.30.100">
    <property type="match status" value="1"/>
</dbReference>
<dbReference type="CDD" id="cd01723">
    <property type="entry name" value="LSm4"/>
    <property type="match status" value="1"/>
</dbReference>
<keyword evidence="5 9" id="KW-0694">RNA-binding</keyword>
<dbReference type="STRING" id="1890683.A0A427YNN6"/>
<feature type="compositionally biased region" description="Acidic residues" evidence="10">
    <location>
        <begin position="153"/>
        <end position="165"/>
    </location>
</feature>
<evidence type="ECO:0000256" key="4">
    <source>
        <dbReference type="ARBA" id="ARBA00022728"/>
    </source>
</evidence>
<dbReference type="InterPro" id="IPR034101">
    <property type="entry name" value="Lsm4"/>
</dbReference>
<dbReference type="InterPro" id="IPR010920">
    <property type="entry name" value="LSM_dom_sf"/>
</dbReference>
<evidence type="ECO:0000256" key="7">
    <source>
        <dbReference type="ARBA" id="ARBA00023242"/>
    </source>
</evidence>
<keyword evidence="4 9" id="KW-0747">Spliceosome</keyword>
<dbReference type="PROSITE" id="PS52002">
    <property type="entry name" value="SM"/>
    <property type="match status" value="1"/>
</dbReference>
<name>A0A427YNN6_9TREE</name>
<dbReference type="Pfam" id="PF01423">
    <property type="entry name" value="LSM"/>
    <property type="match status" value="1"/>
</dbReference>
<evidence type="ECO:0000256" key="5">
    <source>
        <dbReference type="ARBA" id="ARBA00022884"/>
    </source>
</evidence>
<sequence length="165" mass="17059">MLPLTLLTAAQGKPMLVELKNGVTFNGHLVECDNFMNVTLREVYQTSADGDRFWKMKEMFIKGNMIKYFRIADAILDQAAEEQEKQRAAMRSRGGSRGGRGQPPRGGRGGPPSRGGGGGRGGPGGPGGPGGRGGGGGGGGRGAPGGRGGREDLLDDTDTDTDPST</sequence>
<keyword evidence="3 9" id="KW-0507">mRNA processing</keyword>
<comment type="caution">
    <text evidence="12">The sequence shown here is derived from an EMBL/GenBank/DDBJ whole genome shotgun (WGS) entry which is preliminary data.</text>
</comment>
<dbReference type="GO" id="GO:0000956">
    <property type="term" value="P:nuclear-transcribed mRNA catabolic process"/>
    <property type="evidence" value="ECO:0007669"/>
    <property type="project" value="UniProtKB-UniRule"/>
</dbReference>
<dbReference type="InterPro" id="IPR001163">
    <property type="entry name" value="Sm_dom_euk/arc"/>
</dbReference>
<dbReference type="EMBL" id="RSCD01000005">
    <property type="protein sequence ID" value="RSH92671.1"/>
    <property type="molecule type" value="Genomic_DNA"/>
</dbReference>
<proteinExistence type="inferred from homology"/>
<evidence type="ECO:0000256" key="2">
    <source>
        <dbReference type="ARBA" id="ARBA00006850"/>
    </source>
</evidence>
<dbReference type="SUPFAM" id="SSF50182">
    <property type="entry name" value="Sm-like ribonucleoproteins"/>
    <property type="match status" value="1"/>
</dbReference>